<dbReference type="AlphaFoldDB" id="A0A811KC23"/>
<dbReference type="InterPro" id="IPR036392">
    <property type="entry name" value="PLAT/LH2_dom_sf"/>
</dbReference>
<dbReference type="EMBL" id="CAJFCW020000002">
    <property type="protein sequence ID" value="CAG9098256.1"/>
    <property type="molecule type" value="Genomic_DNA"/>
</dbReference>
<feature type="compositionally biased region" description="Polar residues" evidence="2">
    <location>
        <begin position="1"/>
        <end position="22"/>
    </location>
</feature>
<dbReference type="PANTHER" id="PTHR45901">
    <property type="entry name" value="PROTEIN CBG12474"/>
    <property type="match status" value="1"/>
</dbReference>
<dbReference type="InterPro" id="IPR052970">
    <property type="entry name" value="Inner_ear_hair_cell_LOXHD"/>
</dbReference>
<accession>A0A811KC23</accession>
<dbReference type="PANTHER" id="PTHR45901:SF7">
    <property type="entry name" value="OXYGEN-REGULATED PROTEIN 1"/>
    <property type="match status" value="1"/>
</dbReference>
<dbReference type="Proteomes" id="UP000614601">
    <property type="component" value="Unassembled WGS sequence"/>
</dbReference>
<sequence>MALQVPSTTSVATAVPVNSSSSRDTDNKDEYGNYSVVVRTATSIHAGTNANIFIQLNDIEGTKTDKIRLKCSISHRKKFQRGHADLFMLVDQNLLVQLKTVEVWCEGRRRRDCWLCHSIDVLDHQSNVMYHFPLNKWLGESSEQVNSNTNYALLNVASPTFKVFSKEDFV</sequence>
<dbReference type="Gene3D" id="2.60.60.20">
    <property type="entry name" value="PLAT/LH2 domain"/>
    <property type="match status" value="1"/>
</dbReference>
<name>A0A811KC23_9BILA</name>
<dbReference type="OrthoDB" id="5322100at2759"/>
<organism evidence="4 5">
    <name type="scientific">Bursaphelenchus okinawaensis</name>
    <dbReference type="NCBI Taxonomy" id="465554"/>
    <lineage>
        <taxon>Eukaryota</taxon>
        <taxon>Metazoa</taxon>
        <taxon>Ecdysozoa</taxon>
        <taxon>Nematoda</taxon>
        <taxon>Chromadorea</taxon>
        <taxon>Rhabditida</taxon>
        <taxon>Tylenchina</taxon>
        <taxon>Tylenchomorpha</taxon>
        <taxon>Aphelenchoidea</taxon>
        <taxon>Aphelenchoididae</taxon>
        <taxon>Bursaphelenchus</taxon>
    </lineage>
</organism>
<evidence type="ECO:0000256" key="2">
    <source>
        <dbReference type="SAM" id="MobiDB-lite"/>
    </source>
</evidence>
<comment type="caution">
    <text evidence="4">The sequence shown here is derived from an EMBL/GenBank/DDBJ whole genome shotgun (WGS) entry which is preliminary data.</text>
</comment>
<dbReference type="EMBL" id="CAJFDH010000002">
    <property type="protein sequence ID" value="CAD5212933.1"/>
    <property type="molecule type" value="Genomic_DNA"/>
</dbReference>
<evidence type="ECO:0000256" key="1">
    <source>
        <dbReference type="PROSITE-ProRule" id="PRU00152"/>
    </source>
</evidence>
<protein>
    <recommendedName>
        <fullName evidence="3">PLAT domain-containing protein</fullName>
    </recommendedName>
</protein>
<evidence type="ECO:0000259" key="3">
    <source>
        <dbReference type="PROSITE" id="PS50095"/>
    </source>
</evidence>
<reference evidence="4" key="1">
    <citation type="submission" date="2020-09" db="EMBL/GenBank/DDBJ databases">
        <authorList>
            <person name="Kikuchi T."/>
        </authorList>
    </citation>
    <scope>NUCLEOTIDE SEQUENCE</scope>
    <source>
        <strain evidence="4">SH1</strain>
    </source>
</reference>
<dbReference type="InterPro" id="IPR001024">
    <property type="entry name" value="PLAT/LH2_dom"/>
</dbReference>
<feature type="region of interest" description="Disordered" evidence="2">
    <location>
        <begin position="1"/>
        <end position="28"/>
    </location>
</feature>
<dbReference type="Proteomes" id="UP000783686">
    <property type="component" value="Unassembled WGS sequence"/>
</dbReference>
<keyword evidence="5" id="KW-1185">Reference proteome</keyword>
<evidence type="ECO:0000313" key="5">
    <source>
        <dbReference type="Proteomes" id="UP000614601"/>
    </source>
</evidence>
<proteinExistence type="predicted"/>
<evidence type="ECO:0000313" key="4">
    <source>
        <dbReference type="EMBL" id="CAD5212933.1"/>
    </source>
</evidence>
<dbReference type="Pfam" id="PF01477">
    <property type="entry name" value="PLAT"/>
    <property type="match status" value="1"/>
</dbReference>
<feature type="domain" description="PLAT" evidence="3">
    <location>
        <begin position="32"/>
        <end position="152"/>
    </location>
</feature>
<dbReference type="PROSITE" id="PS50095">
    <property type="entry name" value="PLAT"/>
    <property type="match status" value="1"/>
</dbReference>
<gene>
    <name evidence="4" type="ORF">BOKJ2_LOCUS4734</name>
</gene>
<dbReference type="SUPFAM" id="SSF49723">
    <property type="entry name" value="Lipase/lipooxygenase domain (PLAT/LH2 domain)"/>
    <property type="match status" value="1"/>
</dbReference>
<comment type="caution">
    <text evidence="1">Lacks conserved residue(s) required for the propagation of feature annotation.</text>
</comment>